<evidence type="ECO:0000313" key="2">
    <source>
        <dbReference type="Proteomes" id="UP000663419"/>
    </source>
</evidence>
<accession>A0A8A1LP04</accession>
<name>A0A8A1LP04_AJEC8</name>
<reference evidence="1" key="1">
    <citation type="submission" date="2021-01" db="EMBL/GenBank/DDBJ databases">
        <title>Chromosome-level genome assembly of a human fungal pathogen reveals clustering of transcriptionally co-regulated genes.</title>
        <authorList>
            <person name="Voorhies M."/>
            <person name="Cohen S."/>
            <person name="Shea T.P."/>
            <person name="Petrus S."/>
            <person name="Munoz J.F."/>
            <person name="Poplawski S."/>
            <person name="Goldman W.E."/>
            <person name="Michael T."/>
            <person name="Cuomo C.A."/>
            <person name="Sil A."/>
            <person name="Beyhan S."/>
        </authorList>
    </citation>
    <scope>NUCLEOTIDE SEQUENCE</scope>
    <source>
        <strain evidence="1">H88</strain>
    </source>
</reference>
<dbReference type="Proteomes" id="UP000663419">
    <property type="component" value="Chromosome 4"/>
</dbReference>
<protein>
    <submittedName>
        <fullName evidence="1">Uncharacterized protein</fullName>
    </submittedName>
</protein>
<organism evidence="1 2">
    <name type="scientific">Ajellomyces capsulatus (strain H88)</name>
    <name type="common">Darling's disease fungus</name>
    <name type="synonym">Histoplasma capsulatum</name>
    <dbReference type="NCBI Taxonomy" id="544711"/>
    <lineage>
        <taxon>Eukaryota</taxon>
        <taxon>Fungi</taxon>
        <taxon>Dikarya</taxon>
        <taxon>Ascomycota</taxon>
        <taxon>Pezizomycotina</taxon>
        <taxon>Eurotiomycetes</taxon>
        <taxon>Eurotiomycetidae</taxon>
        <taxon>Onygenales</taxon>
        <taxon>Ajellomycetaceae</taxon>
        <taxon>Histoplasma</taxon>
    </lineage>
</organism>
<dbReference type="EMBL" id="CP069105">
    <property type="protein sequence ID" value="QSS54825.1"/>
    <property type="molecule type" value="Genomic_DNA"/>
</dbReference>
<evidence type="ECO:0000313" key="1">
    <source>
        <dbReference type="EMBL" id="QSS54825.1"/>
    </source>
</evidence>
<sequence length="711" mass="78953">MGYCQPCLLCGRTIDSTCSAGVEAWRASFQPLQFEEDVMSGYRLVKPSKTYIPAGTKDVTHSLCWLVVTKALGTRAVNFEWLQRFCQLLGDMGPFFTPIPFPESPEIPNNAEGIGNEPVSKTSTDGNGGVFDRFALPHEIVQVIYRHLNSYQDVVNLKKAARIGPDARKWFVLGRKYLAYGSPFLTGSNEEVSSKIKGILWNLHNRPSCFPNVVNYSTVWENVEMVFSKMEQRLFGLDTEINLTERHVVRSTLRSGQLRKKAIRFNAVSRISVNFSDILDRRYVCGFQFDDNISGYEGDLSITIPLKRFSGLRLVSDGEGFTALQIKNISAWEQNWYGSAPDSGHLMFAQMEWSSSHSVELAISVDAFKVHAIAYTSDPLQSQSVAWDSKLPSESVTSTVLVDRHPLDGVLPFSFVDKHLGDAKAISAFIDVWTQSIMGFEFTFGSSLVNIGRPHPSATKVSFHVDFQVGEVFTALACAEANVNSGVAMKFFTNFGRSVIFGDPTAENWRVAAFPKGVFCTSRISPSVSIGIGMDCISVLGVLQSRPLQQHVDVNTSQPATRYETVNIKFTGSCEPTVAFLSMADFTAVSRITIYMECLSGNGYLCGIKIFHRDSSPDMLGEAREEAQSFAVNDELTYVSIYYDVNFGTSYQVKGLRFGCASHFMDVGCLEGCMSESIKLSKNQRVLYWVFHVSFSYLNSTMSGISLPAFD</sequence>
<dbReference type="VEuPathDB" id="FungiDB:I7I53_02505"/>
<proteinExistence type="predicted"/>
<gene>
    <name evidence="1" type="ORF">I7I53_02505</name>
</gene>
<dbReference type="AlphaFoldDB" id="A0A8A1LP04"/>